<keyword evidence="5" id="KW-0256">Endoplasmic reticulum</keyword>
<keyword evidence="8 11" id="KW-1133">Transmembrane helix</keyword>
<name>A0A9P6NQ37_9BASI</name>
<evidence type="ECO:0000256" key="7">
    <source>
        <dbReference type="ARBA" id="ARBA00022927"/>
    </source>
</evidence>
<evidence type="ECO:0000313" key="13">
    <source>
        <dbReference type="Proteomes" id="UP000886653"/>
    </source>
</evidence>
<gene>
    <name evidence="12" type="ORF">CROQUDRAFT_87088</name>
</gene>
<feature type="compositionally biased region" description="Basic and acidic residues" evidence="10">
    <location>
        <begin position="137"/>
        <end position="147"/>
    </location>
</feature>
<evidence type="ECO:0000256" key="8">
    <source>
        <dbReference type="ARBA" id="ARBA00022989"/>
    </source>
</evidence>
<accession>A0A9P6NQ37</accession>
<evidence type="ECO:0000256" key="9">
    <source>
        <dbReference type="ARBA" id="ARBA00023136"/>
    </source>
</evidence>
<evidence type="ECO:0000256" key="10">
    <source>
        <dbReference type="SAM" id="MobiDB-lite"/>
    </source>
</evidence>
<proteinExistence type="inferred from homology"/>
<dbReference type="Proteomes" id="UP000886653">
    <property type="component" value="Unassembled WGS sequence"/>
</dbReference>
<dbReference type="InterPro" id="IPR019150">
    <property type="entry name" value="Vesicle_transport_protein_Use1"/>
</dbReference>
<dbReference type="GO" id="GO:0031201">
    <property type="term" value="C:SNARE complex"/>
    <property type="evidence" value="ECO:0007669"/>
    <property type="project" value="TreeGrafter"/>
</dbReference>
<dbReference type="PANTHER" id="PTHR13050:SF7">
    <property type="entry name" value="VESICLE TRANSPORT PROTEIN USE1"/>
    <property type="match status" value="1"/>
</dbReference>
<evidence type="ECO:0000256" key="11">
    <source>
        <dbReference type="SAM" id="Phobius"/>
    </source>
</evidence>
<evidence type="ECO:0000256" key="6">
    <source>
        <dbReference type="ARBA" id="ARBA00022892"/>
    </source>
</evidence>
<reference evidence="12" key="1">
    <citation type="submission" date="2013-11" db="EMBL/GenBank/DDBJ databases">
        <title>Genome sequence of the fusiform rust pathogen reveals effectors for host alternation and coevolution with pine.</title>
        <authorList>
            <consortium name="DOE Joint Genome Institute"/>
            <person name="Smith K."/>
            <person name="Pendleton A."/>
            <person name="Kubisiak T."/>
            <person name="Anderson C."/>
            <person name="Salamov A."/>
            <person name="Aerts A."/>
            <person name="Riley R."/>
            <person name="Clum A."/>
            <person name="Lindquist E."/>
            <person name="Ence D."/>
            <person name="Campbell M."/>
            <person name="Kronenberg Z."/>
            <person name="Feau N."/>
            <person name="Dhillon B."/>
            <person name="Hamelin R."/>
            <person name="Burleigh J."/>
            <person name="Smith J."/>
            <person name="Yandell M."/>
            <person name="Nelson C."/>
            <person name="Grigoriev I."/>
            <person name="Davis J."/>
        </authorList>
    </citation>
    <scope>NUCLEOTIDE SEQUENCE</scope>
    <source>
        <strain evidence="12">G11</strain>
    </source>
</reference>
<dbReference type="GO" id="GO:0006890">
    <property type="term" value="P:retrograde vesicle-mediated transport, Golgi to endoplasmic reticulum"/>
    <property type="evidence" value="ECO:0007669"/>
    <property type="project" value="TreeGrafter"/>
</dbReference>
<feature type="transmembrane region" description="Helical" evidence="11">
    <location>
        <begin position="250"/>
        <end position="272"/>
    </location>
</feature>
<dbReference type="CDD" id="cd15860">
    <property type="entry name" value="SNARE_USE1"/>
    <property type="match status" value="1"/>
</dbReference>
<dbReference type="GO" id="GO:0015031">
    <property type="term" value="P:protein transport"/>
    <property type="evidence" value="ECO:0007669"/>
    <property type="project" value="UniProtKB-KW"/>
</dbReference>
<comment type="subcellular location">
    <subcellularLocation>
        <location evidence="1">Endoplasmic reticulum membrane</location>
        <topology evidence="1">Single-pass type IV membrane protein</topology>
    </subcellularLocation>
</comment>
<comment type="similarity">
    <text evidence="2">Belongs to the USE1 family.</text>
</comment>
<evidence type="ECO:0000256" key="1">
    <source>
        <dbReference type="ARBA" id="ARBA00004163"/>
    </source>
</evidence>
<evidence type="ECO:0000313" key="12">
    <source>
        <dbReference type="EMBL" id="KAG0151275.1"/>
    </source>
</evidence>
<keyword evidence="13" id="KW-1185">Reference proteome</keyword>
<keyword evidence="3" id="KW-0813">Transport</keyword>
<dbReference type="AlphaFoldDB" id="A0A9P6NQ37"/>
<dbReference type="GO" id="GO:0005484">
    <property type="term" value="F:SNAP receptor activity"/>
    <property type="evidence" value="ECO:0007669"/>
    <property type="project" value="TreeGrafter"/>
</dbReference>
<dbReference type="GO" id="GO:0005789">
    <property type="term" value="C:endoplasmic reticulum membrane"/>
    <property type="evidence" value="ECO:0007669"/>
    <property type="project" value="UniProtKB-SubCell"/>
</dbReference>
<keyword evidence="7" id="KW-0653">Protein transport</keyword>
<keyword evidence="6" id="KW-0931">ER-Golgi transport</keyword>
<protein>
    <submittedName>
        <fullName evidence="12">Uncharacterized protein</fullName>
    </submittedName>
</protein>
<evidence type="ECO:0000256" key="2">
    <source>
        <dbReference type="ARBA" id="ARBA00007891"/>
    </source>
</evidence>
<keyword evidence="9 11" id="KW-0472">Membrane</keyword>
<sequence>MTSSLDHKQSINLIRLINRIESHSQRLAMPTFHEHNRSEVDPEQWYWELKSLETTVRHAKTILDTLDSNPITAQTISQIIAQDPSTLKHRLKVVQARIQAALQACPPPTPPASPPLRLTTKPPQPPALPTYLPAKNKSTDCEKDHYEPQSTPPSDRIKTHQIPNPVPKIDSKPIDHHMLNNQNLTTEESLTKELSEMASQLKLNAQHFGALLSKDKEIIEKNVTTLELNEKRMKSEGNRLGQVSIKGRQMTWFTIFSVIGVVVAWFLMFIIIRFS</sequence>
<organism evidence="12 13">
    <name type="scientific">Cronartium quercuum f. sp. fusiforme G11</name>
    <dbReference type="NCBI Taxonomy" id="708437"/>
    <lineage>
        <taxon>Eukaryota</taxon>
        <taxon>Fungi</taxon>
        <taxon>Dikarya</taxon>
        <taxon>Basidiomycota</taxon>
        <taxon>Pucciniomycotina</taxon>
        <taxon>Pucciniomycetes</taxon>
        <taxon>Pucciniales</taxon>
        <taxon>Coleosporiaceae</taxon>
        <taxon>Cronartium</taxon>
    </lineage>
</organism>
<dbReference type="EMBL" id="MU167214">
    <property type="protein sequence ID" value="KAG0151275.1"/>
    <property type="molecule type" value="Genomic_DNA"/>
</dbReference>
<keyword evidence="4 11" id="KW-0812">Transmembrane</keyword>
<dbReference type="OrthoDB" id="4506189at2759"/>
<dbReference type="Pfam" id="PF09753">
    <property type="entry name" value="Use1"/>
    <property type="match status" value="1"/>
</dbReference>
<evidence type="ECO:0000256" key="4">
    <source>
        <dbReference type="ARBA" id="ARBA00022692"/>
    </source>
</evidence>
<feature type="compositionally biased region" description="Pro residues" evidence="10">
    <location>
        <begin position="105"/>
        <end position="114"/>
    </location>
</feature>
<dbReference type="PANTHER" id="PTHR13050">
    <property type="entry name" value="USE1-LIKE PROTEIN"/>
    <property type="match status" value="1"/>
</dbReference>
<feature type="region of interest" description="Disordered" evidence="10">
    <location>
        <begin position="104"/>
        <end position="175"/>
    </location>
</feature>
<comment type="caution">
    <text evidence="12">The sequence shown here is derived from an EMBL/GenBank/DDBJ whole genome shotgun (WGS) entry which is preliminary data.</text>
</comment>
<evidence type="ECO:0000256" key="3">
    <source>
        <dbReference type="ARBA" id="ARBA00022448"/>
    </source>
</evidence>
<evidence type="ECO:0000256" key="5">
    <source>
        <dbReference type="ARBA" id="ARBA00022824"/>
    </source>
</evidence>